<feature type="compositionally biased region" description="Basic residues" evidence="1">
    <location>
        <begin position="320"/>
        <end position="329"/>
    </location>
</feature>
<evidence type="ECO:0000313" key="3">
    <source>
        <dbReference type="Proteomes" id="UP001189429"/>
    </source>
</evidence>
<protein>
    <submittedName>
        <fullName evidence="2">Uncharacterized protein</fullName>
    </submittedName>
</protein>
<feature type="region of interest" description="Disordered" evidence="1">
    <location>
        <begin position="1"/>
        <end position="63"/>
    </location>
</feature>
<accession>A0ABN9V0S7</accession>
<name>A0ABN9V0S7_9DINO</name>
<evidence type="ECO:0000313" key="2">
    <source>
        <dbReference type="EMBL" id="CAK0865538.1"/>
    </source>
</evidence>
<sequence>MPKKGRKKSGAKQTQAQSEQITATEGQLVAADRKSDLPEVKLEERLAKNAGRNEESKGESKGETLGKPCAFLCGAVQGISMDPVDPDNRPSVRWAYDPGDFTVSCADGLGCWACDTAWRNDISHTRADRDRSKYISDLGRDTSLLDAHKEKKNIVIDRAKKRLLTKRSTGSSGKRSGGVKKVAVQSRRYADSCLRRPDNDFWPIKRCRAKFGDPRKNKKLGRVIVVIEGVKGVEVPSDSGDIPWKIENRQGMRRELVKDEDVGSTDGDEELAEQKFEDLTTADAEAQRVACQGALASILAECELTAEEAAKEKEREKKAAQQKKRRAGKKQQGERKIVRLSGAAGSFGRLADTDDDASLDSDIEEGAEEGTGGGDGDDPPEGDDESAEEGQEGEGGQRRGRGRPKKDVLVLEKDMWREFMGCDATSRMFNKHSDVTRRLVQRWIAICQSKGKTAKAEADQTKYSLATKRLMIIEQGIKLHRKRIESGSSDKSYAEWDSGFRSLQEFARADPAQPFTCELLWDMRLTLKASMWSSTPPAVWATELSARSLQESFGSLCDVKDKQSTYIKQLIAAALRSRAPLEEVKHVISKEIECLDALPTGPPAPQLDHDLSQELRSMSLAFTLPAKSFDQKVRASLQQAKMDMADTSRLLNLLMQYPAQGKPLVDAFDTRLQEFDDLVGWFESVKRSTAQLDAAPDVPMTQQLKMLADSNAIASEAGSMAAGRVSFPADLDLFVQRRATAAKVAAQAAVKEFLKQREPLMLGQFPAQELLGALEVQAFESSMKDFAGAVRDMSSWIELGTSGVLAAVLDGKETPPLHDMRRISALIEAFPALEPIVTLNGDSAVEVAQLEELRKWAVDRLGPLVNKSLVTAFTEPFETLMGCVQVATDGLAAVGKYFDLDLSEEAFKMSVGTLVGKKEQVAINAKKLDDVVVDEKTTFRMHFLARYARVAMAHACLFAAEGEGGSPVISKALPLTEGVAALAIAAKKDIDSFEAWFKGVGAERAKSHSEGWICDMSALSAACVELVGEFWAKAVAFWDNHLNAKATELMGVAPPKSLVDSTKICSDEALRKSLEPVAALAGPMEMTAKLHSSKLVATAASLAAIFTSLAAAFPKTKKSAGKSALDAAKRHGRMCIVVHWAYSQIIGHKHEKKSDLKNLAMKVREQLAKKGIGDGKGCSKMPVVLDKMQRLDIDALRSHYSAGLFLVDGKELKTQLAQVPLRVLRIMSDSPEPHPQAEPTLDLLLQKEEARVAMSVTVQGKLTMAGTLRGLERRGSSRAL</sequence>
<dbReference type="EMBL" id="CAUYUJ010016460">
    <property type="protein sequence ID" value="CAK0865538.1"/>
    <property type="molecule type" value="Genomic_DNA"/>
</dbReference>
<keyword evidence="3" id="KW-1185">Reference proteome</keyword>
<evidence type="ECO:0000256" key="1">
    <source>
        <dbReference type="SAM" id="MobiDB-lite"/>
    </source>
</evidence>
<feature type="compositionally biased region" description="Basic and acidic residues" evidence="1">
    <location>
        <begin position="31"/>
        <end position="63"/>
    </location>
</feature>
<organism evidence="2 3">
    <name type="scientific">Prorocentrum cordatum</name>
    <dbReference type="NCBI Taxonomy" id="2364126"/>
    <lineage>
        <taxon>Eukaryota</taxon>
        <taxon>Sar</taxon>
        <taxon>Alveolata</taxon>
        <taxon>Dinophyceae</taxon>
        <taxon>Prorocentrales</taxon>
        <taxon>Prorocentraceae</taxon>
        <taxon>Prorocentrum</taxon>
    </lineage>
</organism>
<comment type="caution">
    <text evidence="2">The sequence shown here is derived from an EMBL/GenBank/DDBJ whole genome shotgun (WGS) entry which is preliminary data.</text>
</comment>
<feature type="region of interest" description="Disordered" evidence="1">
    <location>
        <begin position="313"/>
        <end position="406"/>
    </location>
</feature>
<dbReference type="Proteomes" id="UP001189429">
    <property type="component" value="Unassembled WGS sequence"/>
</dbReference>
<reference evidence="2" key="1">
    <citation type="submission" date="2023-10" db="EMBL/GenBank/DDBJ databases">
        <authorList>
            <person name="Chen Y."/>
            <person name="Shah S."/>
            <person name="Dougan E. K."/>
            <person name="Thang M."/>
            <person name="Chan C."/>
        </authorList>
    </citation>
    <scope>NUCLEOTIDE SEQUENCE [LARGE SCALE GENOMIC DNA]</scope>
</reference>
<feature type="compositionally biased region" description="Acidic residues" evidence="1">
    <location>
        <begin position="353"/>
        <end position="368"/>
    </location>
</feature>
<feature type="compositionally biased region" description="Polar residues" evidence="1">
    <location>
        <begin position="11"/>
        <end position="25"/>
    </location>
</feature>
<feature type="compositionally biased region" description="Acidic residues" evidence="1">
    <location>
        <begin position="375"/>
        <end position="392"/>
    </location>
</feature>
<proteinExistence type="predicted"/>
<feature type="compositionally biased region" description="Basic residues" evidence="1">
    <location>
        <begin position="1"/>
        <end position="10"/>
    </location>
</feature>
<gene>
    <name evidence="2" type="ORF">PCOR1329_LOCUS53021</name>
</gene>